<name>A0A3R7QJD2_PENVA</name>
<comment type="caution">
    <text evidence="2">The sequence shown here is derived from an EMBL/GenBank/DDBJ whole genome shotgun (WGS) entry which is preliminary data.</text>
</comment>
<reference evidence="2 3" key="2">
    <citation type="submission" date="2019-01" db="EMBL/GenBank/DDBJ databases">
        <title>The decoding of complex shrimp genome reveals the adaptation for benthos swimmer, frequently molting mechanism and breeding impact on genome.</title>
        <authorList>
            <person name="Sun Y."/>
            <person name="Gao Y."/>
            <person name="Yu Y."/>
        </authorList>
    </citation>
    <scope>NUCLEOTIDE SEQUENCE [LARGE SCALE GENOMIC DNA]</scope>
    <source>
        <tissue evidence="2">Muscle</tissue>
    </source>
</reference>
<feature type="region of interest" description="Disordered" evidence="1">
    <location>
        <begin position="356"/>
        <end position="398"/>
    </location>
</feature>
<keyword evidence="3" id="KW-1185">Reference proteome</keyword>
<proteinExistence type="predicted"/>
<gene>
    <name evidence="2" type="ORF">C7M84_012437</name>
</gene>
<evidence type="ECO:0000256" key="1">
    <source>
        <dbReference type="SAM" id="MobiDB-lite"/>
    </source>
</evidence>
<dbReference type="AlphaFoldDB" id="A0A3R7QJD2"/>
<dbReference type="EMBL" id="QCYY01002569">
    <property type="protein sequence ID" value="ROT69353.1"/>
    <property type="molecule type" value="Genomic_DNA"/>
</dbReference>
<accession>A0A3R7QJD2</accession>
<organism evidence="2 3">
    <name type="scientific">Penaeus vannamei</name>
    <name type="common">Whiteleg shrimp</name>
    <name type="synonym">Litopenaeus vannamei</name>
    <dbReference type="NCBI Taxonomy" id="6689"/>
    <lineage>
        <taxon>Eukaryota</taxon>
        <taxon>Metazoa</taxon>
        <taxon>Ecdysozoa</taxon>
        <taxon>Arthropoda</taxon>
        <taxon>Crustacea</taxon>
        <taxon>Multicrustacea</taxon>
        <taxon>Malacostraca</taxon>
        <taxon>Eumalacostraca</taxon>
        <taxon>Eucarida</taxon>
        <taxon>Decapoda</taxon>
        <taxon>Dendrobranchiata</taxon>
        <taxon>Penaeoidea</taxon>
        <taxon>Penaeidae</taxon>
        <taxon>Penaeus</taxon>
    </lineage>
</organism>
<reference evidence="2 3" key="1">
    <citation type="submission" date="2018-04" db="EMBL/GenBank/DDBJ databases">
        <authorList>
            <person name="Zhang X."/>
            <person name="Yuan J."/>
            <person name="Li F."/>
            <person name="Xiang J."/>
        </authorList>
    </citation>
    <scope>NUCLEOTIDE SEQUENCE [LARGE SCALE GENOMIC DNA]</scope>
    <source>
        <tissue evidence="2">Muscle</tissue>
    </source>
</reference>
<dbReference type="Proteomes" id="UP000283509">
    <property type="component" value="Unassembled WGS sequence"/>
</dbReference>
<feature type="compositionally biased region" description="Low complexity" evidence="1">
    <location>
        <begin position="356"/>
        <end position="365"/>
    </location>
</feature>
<evidence type="ECO:0000313" key="2">
    <source>
        <dbReference type="EMBL" id="ROT69353.1"/>
    </source>
</evidence>
<protein>
    <submittedName>
        <fullName evidence="2">Uncharacterized protein</fullName>
    </submittedName>
</protein>
<evidence type="ECO:0000313" key="3">
    <source>
        <dbReference type="Proteomes" id="UP000283509"/>
    </source>
</evidence>
<sequence length="398" mass="42678">MSFPPPIWASLLSLFSTRFPSPPHLVTHFSRLFTFSSASPCSSIVFLPPLSRRKSLPRASLRPPSFSLCAPCSLLCLHPSSSPLRVSRARLITLFLVHLSHTLPVHSPSFYPSSLPSSASAHPSSLPLSLSPLLLPPPCLSPSPPPPSLPLFAPQFPLSLSPFHIFLSLPPQPFPNLFHPSLSSPLLKHSLLSPPLSSPLFSFSPFNPPHFLSSPPPILSSRFHPSSLLLSSHHAYPLLSFTSSSLPRDPSHLSLLPLPYCPLPSPSPLCSPFLARSHQILTSHHPFPCSFSPLTLPCGHRPLSLSLHLALSPGASLDTYSLLSSRASSLLPLLHALPSPPPSLFLFPSSASSTLFSPTSSSPSPLSSPPSTPLETRVPKPPCSDRHLGGELSRGVPH</sequence>